<accession>A0A6V8NF48</accession>
<dbReference type="Gene3D" id="3.40.50.2300">
    <property type="match status" value="1"/>
</dbReference>
<dbReference type="CDD" id="cd16922">
    <property type="entry name" value="HATPase_EvgS-ArcB-TorS-like"/>
    <property type="match status" value="1"/>
</dbReference>
<evidence type="ECO:0000256" key="6">
    <source>
        <dbReference type="ARBA" id="ARBA00022679"/>
    </source>
</evidence>
<evidence type="ECO:0000256" key="13">
    <source>
        <dbReference type="ARBA" id="ARBA00023136"/>
    </source>
</evidence>
<dbReference type="SMART" id="SM00388">
    <property type="entry name" value="HisKA"/>
    <property type="match status" value="1"/>
</dbReference>
<dbReference type="Gene3D" id="3.30.565.10">
    <property type="entry name" value="Histidine kinase-like ATPase, C-terminal domain"/>
    <property type="match status" value="1"/>
</dbReference>
<keyword evidence="13" id="KW-0472">Membrane</keyword>
<evidence type="ECO:0000259" key="20">
    <source>
        <dbReference type="PROSITE" id="PS50110"/>
    </source>
</evidence>
<evidence type="ECO:0000256" key="7">
    <source>
        <dbReference type="ARBA" id="ARBA00022692"/>
    </source>
</evidence>
<dbReference type="InterPro" id="IPR036641">
    <property type="entry name" value="HPT_dom_sf"/>
</dbReference>
<feature type="coiled-coil region" evidence="18">
    <location>
        <begin position="173"/>
        <end position="207"/>
    </location>
</feature>
<dbReference type="InterPro" id="IPR003661">
    <property type="entry name" value="HisK_dim/P_dom"/>
</dbReference>
<organism evidence="22 23">
    <name type="scientific">Geomonas limicola</name>
    <dbReference type="NCBI Taxonomy" id="2740186"/>
    <lineage>
        <taxon>Bacteria</taxon>
        <taxon>Pseudomonadati</taxon>
        <taxon>Thermodesulfobacteriota</taxon>
        <taxon>Desulfuromonadia</taxon>
        <taxon>Geobacterales</taxon>
        <taxon>Geobacteraceae</taxon>
        <taxon>Geomonas</taxon>
    </lineage>
</organism>
<protein>
    <recommendedName>
        <fullName evidence="15">Sensory/regulatory protein RpfC</fullName>
        <ecNumber evidence="3">2.7.13.3</ecNumber>
    </recommendedName>
</protein>
<evidence type="ECO:0000256" key="16">
    <source>
        <dbReference type="PROSITE-ProRule" id="PRU00110"/>
    </source>
</evidence>
<keyword evidence="6" id="KW-0808">Transferase</keyword>
<dbReference type="SUPFAM" id="SSF52172">
    <property type="entry name" value="CheY-like"/>
    <property type="match status" value="1"/>
</dbReference>
<feature type="domain" description="HPt" evidence="21">
    <location>
        <begin position="618"/>
        <end position="715"/>
    </location>
</feature>
<dbReference type="SMART" id="SM00387">
    <property type="entry name" value="HATPase_c"/>
    <property type="match status" value="1"/>
</dbReference>
<dbReference type="PROSITE" id="PS50894">
    <property type="entry name" value="HPT"/>
    <property type="match status" value="1"/>
</dbReference>
<evidence type="ECO:0000256" key="2">
    <source>
        <dbReference type="ARBA" id="ARBA00004651"/>
    </source>
</evidence>
<dbReference type="Pfam" id="PF00512">
    <property type="entry name" value="HisKA"/>
    <property type="match status" value="1"/>
</dbReference>
<evidence type="ECO:0000256" key="9">
    <source>
        <dbReference type="ARBA" id="ARBA00022777"/>
    </source>
</evidence>
<evidence type="ECO:0000256" key="4">
    <source>
        <dbReference type="ARBA" id="ARBA00022475"/>
    </source>
</evidence>
<dbReference type="SUPFAM" id="SSF47384">
    <property type="entry name" value="Homodimeric domain of signal transducing histidine kinase"/>
    <property type="match status" value="1"/>
</dbReference>
<evidence type="ECO:0000256" key="1">
    <source>
        <dbReference type="ARBA" id="ARBA00000085"/>
    </source>
</evidence>
<dbReference type="InterPro" id="IPR001789">
    <property type="entry name" value="Sig_transdc_resp-reg_receiver"/>
</dbReference>
<evidence type="ECO:0000256" key="18">
    <source>
        <dbReference type="SAM" id="Coils"/>
    </source>
</evidence>
<keyword evidence="8" id="KW-0547">Nucleotide-binding</keyword>
<feature type="domain" description="Histidine kinase" evidence="19">
    <location>
        <begin position="221"/>
        <end position="442"/>
    </location>
</feature>
<keyword evidence="4" id="KW-1003">Cell membrane</keyword>
<evidence type="ECO:0000256" key="3">
    <source>
        <dbReference type="ARBA" id="ARBA00012438"/>
    </source>
</evidence>
<dbReference type="RefSeq" id="WP_371873197.1">
    <property type="nucleotide sequence ID" value="NZ_BLXZ01000007.1"/>
</dbReference>
<feature type="modified residue" description="Phosphohistidine" evidence="16">
    <location>
        <position position="657"/>
    </location>
</feature>
<keyword evidence="12" id="KW-0902">Two-component regulatory system</keyword>
<dbReference type="PANTHER" id="PTHR45339">
    <property type="entry name" value="HYBRID SIGNAL TRANSDUCTION HISTIDINE KINASE J"/>
    <property type="match status" value="1"/>
</dbReference>
<sequence length="715" mass="78456">MPKGSQAIKLQLLQERVNYLEETNLHYLRTLDVLSACSSFQSDIYRNKEPSFVVRAMFEQLRRLIPFRTMAMFSIAEDASFEISVCEPSQARSLIESEFQAKVDDGSFAWALNQNHPVIVATICGRQTLVLHVLATNSRIRGMFCGILEGTESCAEVSTLNALSSILISTAYAVENSELYEMLQENMQTLEEKVSQRTQELEAARQLAEAATVAKSEFLANMSHEIRTPMNGIMGLSRLMMDTELTREQRQYMESLENSAENLLTIINEILDISKIEAGKVVLEAVPFELSGFLERSLQSFQIQGREKGVELKFQVAPELPRVLVGDPVRLGQVLANLVGNALKFTEHGSVCVESRLEAELDDCIRVAFSVVDTGVGIPEHALESIFEKFSQADSSTTRLYGGTGLGLPISRSLVELMGGGIRVESRVGEGSCFLFTVLCGIPHPYEESALQPAAPCPEGSVRPLNILVVDDVPVNQLISQKFIAKTGEHLIDGAGNGAEAVEKWRQGDYDLIFMDVQMPVMDGLQATRTIRSEERGSRVHICAMTANAMKEDITICREAGMDSYLAKPVRERDLCAVIAQVAGQVLEPALQAEPRGAQDQAPCVFDRDDLLARLDGAEALVDRFVGMFVESVSGHLLELDAALHREDLAEVYYRAHTVGGTAANVGALQIRALASRMEQIAKEGSLEGVPALFSALQQAFVDFQTEVAPVGENA</sequence>
<comment type="caution">
    <text evidence="22">The sequence shown here is derived from an EMBL/GenBank/DDBJ whole genome shotgun (WGS) entry which is preliminary data.</text>
</comment>
<dbReference type="EC" id="2.7.13.3" evidence="3"/>
<dbReference type="Pfam" id="PF02518">
    <property type="entry name" value="HATPase_c"/>
    <property type="match status" value="1"/>
</dbReference>
<proteinExistence type="predicted"/>
<evidence type="ECO:0000256" key="12">
    <source>
        <dbReference type="ARBA" id="ARBA00023012"/>
    </source>
</evidence>
<dbReference type="InterPro" id="IPR036097">
    <property type="entry name" value="HisK_dim/P_sf"/>
</dbReference>
<feature type="modified residue" description="4-aspartylphosphate" evidence="17">
    <location>
        <position position="516"/>
    </location>
</feature>
<keyword evidence="7" id="KW-0812">Transmembrane</keyword>
<evidence type="ECO:0000256" key="5">
    <source>
        <dbReference type="ARBA" id="ARBA00022553"/>
    </source>
</evidence>
<dbReference type="InterPro" id="IPR036890">
    <property type="entry name" value="HATPase_C_sf"/>
</dbReference>
<dbReference type="InterPro" id="IPR004358">
    <property type="entry name" value="Sig_transdc_His_kin-like_C"/>
</dbReference>
<dbReference type="FunFam" id="3.30.565.10:FF:000010">
    <property type="entry name" value="Sensor histidine kinase RcsC"/>
    <property type="match status" value="1"/>
</dbReference>
<evidence type="ECO:0000256" key="10">
    <source>
        <dbReference type="ARBA" id="ARBA00022840"/>
    </source>
</evidence>
<keyword evidence="5 17" id="KW-0597">Phosphoprotein</keyword>
<keyword evidence="10" id="KW-0067">ATP-binding</keyword>
<dbReference type="Proteomes" id="UP000587586">
    <property type="component" value="Unassembled WGS sequence"/>
</dbReference>
<evidence type="ECO:0000256" key="15">
    <source>
        <dbReference type="ARBA" id="ARBA00068150"/>
    </source>
</evidence>
<comment type="catalytic activity">
    <reaction evidence="1">
        <text>ATP + protein L-histidine = ADP + protein N-phospho-L-histidine.</text>
        <dbReference type="EC" id="2.7.13.3"/>
    </reaction>
</comment>
<dbReference type="EMBL" id="BLXZ01000007">
    <property type="protein sequence ID" value="GFO69739.1"/>
    <property type="molecule type" value="Genomic_DNA"/>
</dbReference>
<dbReference type="GO" id="GO:0000155">
    <property type="term" value="F:phosphorelay sensor kinase activity"/>
    <property type="evidence" value="ECO:0007669"/>
    <property type="project" value="InterPro"/>
</dbReference>
<dbReference type="Pfam" id="PF00072">
    <property type="entry name" value="Response_reg"/>
    <property type="match status" value="1"/>
</dbReference>
<dbReference type="GO" id="GO:0005886">
    <property type="term" value="C:plasma membrane"/>
    <property type="evidence" value="ECO:0007669"/>
    <property type="project" value="UniProtKB-SubCell"/>
</dbReference>
<dbReference type="GO" id="GO:0005524">
    <property type="term" value="F:ATP binding"/>
    <property type="evidence" value="ECO:0007669"/>
    <property type="project" value="UniProtKB-KW"/>
</dbReference>
<dbReference type="Gene3D" id="1.20.120.160">
    <property type="entry name" value="HPT domain"/>
    <property type="match status" value="1"/>
</dbReference>
<keyword evidence="9" id="KW-0418">Kinase</keyword>
<dbReference type="SMART" id="SM00448">
    <property type="entry name" value="REC"/>
    <property type="match status" value="1"/>
</dbReference>
<dbReference type="InterPro" id="IPR011006">
    <property type="entry name" value="CheY-like_superfamily"/>
</dbReference>
<dbReference type="InterPro" id="IPR008207">
    <property type="entry name" value="Sig_transdc_His_kin_Hpt_dom"/>
</dbReference>
<dbReference type="PROSITE" id="PS50110">
    <property type="entry name" value="RESPONSE_REGULATORY"/>
    <property type="match status" value="1"/>
</dbReference>
<evidence type="ECO:0000313" key="22">
    <source>
        <dbReference type="EMBL" id="GFO69739.1"/>
    </source>
</evidence>
<feature type="domain" description="Response regulatory" evidence="20">
    <location>
        <begin position="466"/>
        <end position="583"/>
    </location>
</feature>
<keyword evidence="23" id="KW-1185">Reference proteome</keyword>
<dbReference type="CDD" id="cd00088">
    <property type="entry name" value="HPT"/>
    <property type="match status" value="1"/>
</dbReference>
<dbReference type="Gene3D" id="1.10.287.130">
    <property type="match status" value="1"/>
</dbReference>
<evidence type="ECO:0000259" key="19">
    <source>
        <dbReference type="PROSITE" id="PS50109"/>
    </source>
</evidence>
<dbReference type="InterPro" id="IPR003594">
    <property type="entry name" value="HATPase_dom"/>
</dbReference>
<name>A0A6V8NF48_9BACT</name>
<reference evidence="23" key="1">
    <citation type="submission" date="2020-06" db="EMBL/GenBank/DDBJ databases">
        <title>Draft genomic sequecing of Geomonas sp. Red745.</title>
        <authorList>
            <person name="Itoh H."/>
            <person name="Xu Z.X."/>
            <person name="Ushijima N."/>
            <person name="Masuda Y."/>
            <person name="Shiratori Y."/>
            <person name="Senoo K."/>
        </authorList>
    </citation>
    <scope>NUCLEOTIDE SEQUENCE [LARGE SCALE GENOMIC DNA]</scope>
    <source>
        <strain evidence="23">Red745</strain>
    </source>
</reference>
<dbReference type="AlphaFoldDB" id="A0A6V8NF48"/>
<gene>
    <name evidence="22" type="ORF">GMLC_33180</name>
</gene>
<comment type="subcellular location">
    <subcellularLocation>
        <location evidence="2">Cell membrane</location>
        <topology evidence="2">Multi-pass membrane protein</topology>
    </subcellularLocation>
</comment>
<dbReference type="Pfam" id="PF01627">
    <property type="entry name" value="Hpt"/>
    <property type="match status" value="1"/>
</dbReference>
<dbReference type="InterPro" id="IPR005467">
    <property type="entry name" value="His_kinase_dom"/>
</dbReference>
<evidence type="ECO:0000256" key="11">
    <source>
        <dbReference type="ARBA" id="ARBA00022989"/>
    </source>
</evidence>
<dbReference type="CDD" id="cd00082">
    <property type="entry name" value="HisKA"/>
    <property type="match status" value="1"/>
</dbReference>
<keyword evidence="18" id="KW-0175">Coiled coil</keyword>
<dbReference type="PROSITE" id="PS50109">
    <property type="entry name" value="HIS_KIN"/>
    <property type="match status" value="1"/>
</dbReference>
<evidence type="ECO:0000256" key="8">
    <source>
        <dbReference type="ARBA" id="ARBA00022741"/>
    </source>
</evidence>
<evidence type="ECO:0000256" key="14">
    <source>
        <dbReference type="ARBA" id="ARBA00064003"/>
    </source>
</evidence>
<dbReference type="SUPFAM" id="SSF55874">
    <property type="entry name" value="ATPase domain of HSP90 chaperone/DNA topoisomerase II/histidine kinase"/>
    <property type="match status" value="1"/>
</dbReference>
<evidence type="ECO:0000259" key="21">
    <source>
        <dbReference type="PROSITE" id="PS50894"/>
    </source>
</evidence>
<keyword evidence="11" id="KW-1133">Transmembrane helix</keyword>
<dbReference type="CDD" id="cd17546">
    <property type="entry name" value="REC_hyHK_CKI1_RcsC-like"/>
    <property type="match status" value="1"/>
</dbReference>
<dbReference type="FunFam" id="1.10.287.130:FF:000002">
    <property type="entry name" value="Two-component osmosensing histidine kinase"/>
    <property type="match status" value="1"/>
</dbReference>
<evidence type="ECO:0000313" key="23">
    <source>
        <dbReference type="Proteomes" id="UP000587586"/>
    </source>
</evidence>
<evidence type="ECO:0000256" key="17">
    <source>
        <dbReference type="PROSITE-ProRule" id="PRU00169"/>
    </source>
</evidence>
<dbReference type="SUPFAM" id="SSF47226">
    <property type="entry name" value="Histidine-containing phosphotransfer domain, HPT domain"/>
    <property type="match status" value="1"/>
</dbReference>
<comment type="subunit">
    <text evidence="14">At low DSF concentrations, interacts with RpfF.</text>
</comment>
<dbReference type="PRINTS" id="PR00344">
    <property type="entry name" value="BCTRLSENSOR"/>
</dbReference>
<dbReference type="PANTHER" id="PTHR45339:SF1">
    <property type="entry name" value="HYBRID SIGNAL TRANSDUCTION HISTIDINE KINASE J"/>
    <property type="match status" value="1"/>
</dbReference>